<dbReference type="Gene3D" id="1.10.1180.10">
    <property type="entry name" value="B transposition protein, C-terminal domain"/>
    <property type="match status" value="1"/>
</dbReference>
<comment type="caution">
    <text evidence="4">The sequence shown here is derived from an EMBL/GenBank/DDBJ whole genome shotgun (WGS) entry which is preliminary data.</text>
</comment>
<dbReference type="Proteomes" id="UP000032675">
    <property type="component" value="Unassembled WGS sequence"/>
</dbReference>
<dbReference type="GO" id="GO:0016887">
    <property type="term" value="F:ATP hydrolysis activity"/>
    <property type="evidence" value="ECO:0007669"/>
    <property type="project" value="InterPro"/>
</dbReference>
<organism evidence="4 5">
    <name type="scientific">Komagataeibacter europaeus NBRC 3261</name>
    <dbReference type="NCBI Taxonomy" id="1234669"/>
    <lineage>
        <taxon>Bacteria</taxon>
        <taxon>Pseudomonadati</taxon>
        <taxon>Pseudomonadota</taxon>
        <taxon>Alphaproteobacteria</taxon>
        <taxon>Acetobacterales</taxon>
        <taxon>Acetobacteraceae</taxon>
        <taxon>Komagataeibacter</taxon>
    </lineage>
</organism>
<dbReference type="PANTHER" id="PTHR35894">
    <property type="entry name" value="GENERAL SECRETION PATHWAY PROTEIN A-RELATED"/>
    <property type="match status" value="1"/>
</dbReference>
<dbReference type="Pfam" id="PF09077">
    <property type="entry name" value="Phage-MuB_C"/>
    <property type="match status" value="1"/>
</dbReference>
<dbReference type="RefSeq" id="WP_082086033.1">
    <property type="nucleotide sequence ID" value="NZ_BANI01000095.1"/>
</dbReference>
<dbReference type="InterPro" id="IPR009084">
    <property type="entry name" value="B_transpositn_C"/>
</dbReference>
<dbReference type="Pfam" id="PF13401">
    <property type="entry name" value="AAA_22"/>
    <property type="match status" value="1"/>
</dbReference>
<dbReference type="Gene3D" id="1.10.260.40">
    <property type="entry name" value="lambda repressor-like DNA-binding domains"/>
    <property type="match status" value="1"/>
</dbReference>
<dbReference type="GO" id="GO:0003677">
    <property type="term" value="F:DNA binding"/>
    <property type="evidence" value="ECO:0007669"/>
    <property type="project" value="InterPro"/>
</dbReference>
<reference evidence="4 5" key="1">
    <citation type="submission" date="2012-11" db="EMBL/GenBank/DDBJ databases">
        <title>Whole genome sequence of Gluconacetobacter europaeus NBRC3261.</title>
        <authorList>
            <person name="Azuma Y."/>
            <person name="Higashiura N."/>
            <person name="Hirakawa H."/>
            <person name="Matsushita K."/>
        </authorList>
    </citation>
    <scope>NUCLEOTIDE SEQUENCE [LARGE SCALE GENOMIC DNA]</scope>
    <source>
        <strain evidence="4 5">NBRC 3261</strain>
    </source>
</reference>
<accession>A0A0D6Q057</accession>
<evidence type="ECO:0000313" key="5">
    <source>
        <dbReference type="Proteomes" id="UP000032675"/>
    </source>
</evidence>
<dbReference type="InterPro" id="IPR010982">
    <property type="entry name" value="Lambda_DNA-bd_dom_sf"/>
</dbReference>
<feature type="region of interest" description="Disordered" evidence="1">
    <location>
        <begin position="1"/>
        <end position="22"/>
    </location>
</feature>
<dbReference type="InterPro" id="IPR027417">
    <property type="entry name" value="P-loop_NTPase"/>
</dbReference>
<dbReference type="InterPro" id="IPR049945">
    <property type="entry name" value="AAA_22"/>
</dbReference>
<evidence type="ECO:0000259" key="2">
    <source>
        <dbReference type="Pfam" id="PF09077"/>
    </source>
</evidence>
<sequence>MNTVEADIAPMGSEQDNSPSDTLRTRVQMQMEGESLSIKAAATASGIAYSTLSAWLNNKYAGDNAAVDAKVERWLESARTRSHVRKALPQEPGFIETPTAQIWMSVFEYSQGGPDIGLITGDAGVGKTISAKHYRDSNPNVWLMTADSSMRSPTAILRKLTRLVDANVQSGPGMMDSILERVRDTRGLIIVDEAQNLQTESIDLLRKIYDEADIGLVFMGNMPLKSRIEGMGRQSSHAQIFSRVGMRKNRAKPQVKDVLPMLDAWGIHEPALRKVGRWIAMQPGGLRTLNKTTRYAYMLTRADDRQELSEADLKASWKELTGTELPSFAGRE</sequence>
<dbReference type="InterPro" id="IPR052026">
    <property type="entry name" value="ExeA_AAA_ATPase_DNA-bind"/>
</dbReference>
<evidence type="ECO:0000313" key="4">
    <source>
        <dbReference type="EMBL" id="GAN96799.1"/>
    </source>
</evidence>
<evidence type="ECO:0000259" key="3">
    <source>
        <dbReference type="Pfam" id="PF13401"/>
    </source>
</evidence>
<gene>
    <name evidence="4" type="ORF">Geu3261_0105_002</name>
</gene>
<dbReference type="PANTHER" id="PTHR35894:SF5">
    <property type="entry name" value="MU-LIKE PROPHAGE FLUMU DNA TRANSPOSITION PROTEIN B"/>
    <property type="match status" value="1"/>
</dbReference>
<protein>
    <submittedName>
        <fullName evidence="4">Mu-like prophage FluMu DNA transposition protein B</fullName>
    </submittedName>
</protein>
<proteinExistence type="predicted"/>
<dbReference type="Gene3D" id="3.40.50.300">
    <property type="entry name" value="P-loop containing nucleotide triphosphate hydrolases"/>
    <property type="match status" value="1"/>
</dbReference>
<dbReference type="EMBL" id="BANI01000095">
    <property type="protein sequence ID" value="GAN96799.1"/>
    <property type="molecule type" value="Genomic_DNA"/>
</dbReference>
<feature type="domain" description="ORC1/DEAH AAA+ ATPase" evidence="3">
    <location>
        <begin position="114"/>
        <end position="224"/>
    </location>
</feature>
<feature type="domain" description="B transposition protein C-terminal" evidence="2">
    <location>
        <begin position="242"/>
        <end position="320"/>
    </location>
</feature>
<name>A0A0D6Q057_KOMEU</name>
<evidence type="ECO:0000256" key="1">
    <source>
        <dbReference type="SAM" id="MobiDB-lite"/>
    </source>
</evidence>
<dbReference type="AlphaFoldDB" id="A0A0D6Q057"/>
<dbReference type="GO" id="GO:0006313">
    <property type="term" value="P:DNA transposition"/>
    <property type="evidence" value="ECO:0007669"/>
    <property type="project" value="InterPro"/>
</dbReference>
<dbReference type="SUPFAM" id="SSF52540">
    <property type="entry name" value="P-loop containing nucleoside triphosphate hydrolases"/>
    <property type="match status" value="1"/>
</dbReference>
<dbReference type="InterPro" id="IPR036733">
    <property type="entry name" value="B_transposit_C_sf"/>
</dbReference>